<dbReference type="InterPro" id="IPR012934">
    <property type="entry name" value="Znf_AD"/>
</dbReference>
<organism evidence="3">
    <name type="scientific">Bactrocera latifrons</name>
    <name type="common">Malaysian fruit fly</name>
    <name type="synonym">Chaetodacus latifrons</name>
    <dbReference type="NCBI Taxonomy" id="174628"/>
    <lineage>
        <taxon>Eukaryota</taxon>
        <taxon>Metazoa</taxon>
        <taxon>Ecdysozoa</taxon>
        <taxon>Arthropoda</taxon>
        <taxon>Hexapoda</taxon>
        <taxon>Insecta</taxon>
        <taxon>Pterygota</taxon>
        <taxon>Neoptera</taxon>
        <taxon>Endopterygota</taxon>
        <taxon>Diptera</taxon>
        <taxon>Brachycera</taxon>
        <taxon>Muscomorpha</taxon>
        <taxon>Tephritoidea</taxon>
        <taxon>Tephritidae</taxon>
        <taxon>Bactrocera</taxon>
        <taxon>Bactrocera</taxon>
    </lineage>
</organism>
<keyword evidence="1" id="KW-0863">Zinc-finger</keyword>
<dbReference type="PROSITE" id="PS51915">
    <property type="entry name" value="ZAD"/>
    <property type="match status" value="1"/>
</dbReference>
<evidence type="ECO:0000313" key="3">
    <source>
        <dbReference type="EMBL" id="JAI23664.1"/>
    </source>
</evidence>
<dbReference type="GO" id="GO:0008270">
    <property type="term" value="F:zinc ion binding"/>
    <property type="evidence" value="ECO:0007669"/>
    <property type="project" value="UniProtKB-UniRule"/>
</dbReference>
<keyword evidence="1" id="KW-0479">Metal-binding</keyword>
<dbReference type="Gene3D" id="3.40.1800.20">
    <property type="match status" value="1"/>
</dbReference>
<dbReference type="SUPFAM" id="SSF57716">
    <property type="entry name" value="Glucocorticoid receptor-like (DNA-binding domain)"/>
    <property type="match status" value="1"/>
</dbReference>
<proteinExistence type="predicted"/>
<dbReference type="OrthoDB" id="6600346at2759"/>
<evidence type="ECO:0000259" key="2">
    <source>
        <dbReference type="PROSITE" id="PS51915"/>
    </source>
</evidence>
<protein>
    <recommendedName>
        <fullName evidence="2">ZAD domain-containing protein</fullName>
    </recommendedName>
</protein>
<evidence type="ECO:0000313" key="4">
    <source>
        <dbReference type="EMBL" id="JAI30592.1"/>
    </source>
</evidence>
<feature type="binding site" evidence="1">
    <location>
        <position position="63"/>
    </location>
    <ligand>
        <name>Zn(2+)</name>
        <dbReference type="ChEBI" id="CHEBI:29105"/>
    </ligand>
</feature>
<feature type="binding site" evidence="1">
    <location>
        <position position="60"/>
    </location>
    <ligand>
        <name>Zn(2+)</name>
        <dbReference type="ChEBI" id="CHEBI:29105"/>
    </ligand>
</feature>
<feature type="binding site" evidence="1">
    <location>
        <position position="17"/>
    </location>
    <ligand>
        <name>Zn(2+)</name>
        <dbReference type="ChEBI" id="CHEBI:29105"/>
    </ligand>
</feature>
<feature type="domain" description="ZAD" evidence="2">
    <location>
        <begin position="12"/>
        <end position="87"/>
    </location>
</feature>
<gene>
    <name evidence="4" type="ORF">c1_g1_i7</name>
    <name evidence="3" type="ORF">c1_g1_i9</name>
</gene>
<dbReference type="Pfam" id="PF07776">
    <property type="entry name" value="zf-AD"/>
    <property type="match status" value="1"/>
</dbReference>
<evidence type="ECO:0000256" key="1">
    <source>
        <dbReference type="PROSITE-ProRule" id="PRU01263"/>
    </source>
</evidence>
<dbReference type="GO" id="GO:0005634">
    <property type="term" value="C:nucleus"/>
    <property type="evidence" value="ECO:0007669"/>
    <property type="project" value="InterPro"/>
</dbReference>
<sequence>MGSIDRACISGFLCRLCSEMHRIVIHIYGDQGRKLCLVEKINGYLPITISPTDPLPKTICETCLRRVEQHYDLLMRLTRIKQGNFPKIKKPFLPITATLYYIRKCAQRVARKLKDIRRA</sequence>
<dbReference type="PANTHER" id="PTHR39942">
    <property type="entry name" value="BCDNA.LD26519-RELATED"/>
    <property type="match status" value="1"/>
</dbReference>
<dbReference type="EMBL" id="GDHF01028650">
    <property type="protein sequence ID" value="JAI23664.1"/>
    <property type="molecule type" value="Transcribed_RNA"/>
</dbReference>
<dbReference type="EMBL" id="GDHF01021722">
    <property type="protein sequence ID" value="JAI30592.1"/>
    <property type="molecule type" value="Transcribed_RNA"/>
</dbReference>
<feature type="binding site" evidence="1">
    <location>
        <position position="14"/>
    </location>
    <ligand>
        <name>Zn(2+)</name>
        <dbReference type="ChEBI" id="CHEBI:29105"/>
    </ligand>
</feature>
<reference evidence="3" key="1">
    <citation type="submission" date="2015-06" db="EMBL/GenBank/DDBJ databases">
        <authorList>
            <person name="Hoefler B.C."/>
            <person name="Straight P.D."/>
        </authorList>
    </citation>
    <scope>NUCLEOTIDE SEQUENCE</scope>
</reference>
<dbReference type="AlphaFoldDB" id="A0A0K8UAK5"/>
<keyword evidence="1" id="KW-0862">Zinc</keyword>
<name>A0A0K8UAK5_BACLA</name>
<accession>A0A0K8UAK5</accession>
<dbReference type="PANTHER" id="PTHR39942:SF1">
    <property type="entry name" value="BCDNA.LD26519-RELATED"/>
    <property type="match status" value="1"/>
</dbReference>